<evidence type="ECO:0000256" key="1">
    <source>
        <dbReference type="ARBA" id="ARBA00005384"/>
    </source>
</evidence>
<dbReference type="SMART" id="SM00345">
    <property type="entry name" value="HTH_GNTR"/>
    <property type="match status" value="1"/>
</dbReference>
<dbReference type="GO" id="GO:0030170">
    <property type="term" value="F:pyridoxal phosphate binding"/>
    <property type="evidence" value="ECO:0007669"/>
    <property type="project" value="InterPro"/>
</dbReference>
<dbReference type="GO" id="GO:0003700">
    <property type="term" value="F:DNA-binding transcription factor activity"/>
    <property type="evidence" value="ECO:0007669"/>
    <property type="project" value="InterPro"/>
</dbReference>
<keyword evidence="2" id="KW-0663">Pyridoxal phosphate</keyword>
<dbReference type="GO" id="GO:0008483">
    <property type="term" value="F:transaminase activity"/>
    <property type="evidence" value="ECO:0007669"/>
    <property type="project" value="UniProtKB-KW"/>
</dbReference>
<proteinExistence type="inferred from homology"/>
<dbReference type="PANTHER" id="PTHR46577:SF1">
    <property type="entry name" value="HTH-TYPE TRANSCRIPTIONAL REGULATORY PROTEIN GABR"/>
    <property type="match status" value="1"/>
</dbReference>
<dbReference type="InterPro" id="IPR004839">
    <property type="entry name" value="Aminotransferase_I/II_large"/>
</dbReference>
<dbReference type="SUPFAM" id="SSF46785">
    <property type="entry name" value="Winged helix' DNA-binding domain"/>
    <property type="match status" value="1"/>
</dbReference>
<dbReference type="InterPro" id="IPR015424">
    <property type="entry name" value="PyrdxlP-dep_Trfase"/>
</dbReference>
<dbReference type="SUPFAM" id="SSF53383">
    <property type="entry name" value="PLP-dependent transferases"/>
    <property type="match status" value="1"/>
</dbReference>
<comment type="similarity">
    <text evidence="1">In the C-terminal section; belongs to the class-I pyridoxal-phosphate-dependent aminotransferase family.</text>
</comment>
<organism evidence="7 8">
    <name type="scientific">Actinospica durhamensis</name>
    <dbReference type="NCBI Taxonomy" id="1508375"/>
    <lineage>
        <taxon>Bacteria</taxon>
        <taxon>Bacillati</taxon>
        <taxon>Actinomycetota</taxon>
        <taxon>Actinomycetes</taxon>
        <taxon>Catenulisporales</taxon>
        <taxon>Actinospicaceae</taxon>
        <taxon>Actinospica</taxon>
    </lineage>
</organism>
<name>A0A941EWA1_9ACTN</name>
<evidence type="ECO:0000313" key="7">
    <source>
        <dbReference type="EMBL" id="MBR7838463.1"/>
    </source>
</evidence>
<dbReference type="EMBL" id="JAGSOG010000292">
    <property type="protein sequence ID" value="MBR7838463.1"/>
    <property type="molecule type" value="Genomic_DNA"/>
</dbReference>
<dbReference type="InterPro" id="IPR000524">
    <property type="entry name" value="Tscrpt_reg_HTH_GntR"/>
</dbReference>
<dbReference type="RefSeq" id="WP_212532920.1">
    <property type="nucleotide sequence ID" value="NZ_JAGSOG010000292.1"/>
</dbReference>
<keyword evidence="7" id="KW-0032">Aminotransferase</keyword>
<reference evidence="7" key="1">
    <citation type="submission" date="2021-04" db="EMBL/GenBank/DDBJ databases">
        <title>Genome based classification of Actinospica acidithermotolerans sp. nov., an actinobacterium isolated from an Indonesian hot spring.</title>
        <authorList>
            <person name="Kusuma A.B."/>
            <person name="Putra K.E."/>
            <person name="Nafisah S."/>
            <person name="Loh J."/>
            <person name="Nouioui I."/>
            <person name="Goodfellow M."/>
        </authorList>
    </citation>
    <scope>NUCLEOTIDE SEQUENCE</scope>
    <source>
        <strain evidence="7">CSCA 57</strain>
    </source>
</reference>
<dbReference type="Gene3D" id="3.90.1150.10">
    <property type="entry name" value="Aspartate Aminotransferase, domain 1"/>
    <property type="match status" value="1"/>
</dbReference>
<gene>
    <name evidence="7" type="ORF">KDL01_34675</name>
</gene>
<keyword evidence="4" id="KW-0238">DNA-binding</keyword>
<evidence type="ECO:0000259" key="6">
    <source>
        <dbReference type="PROSITE" id="PS50949"/>
    </source>
</evidence>
<sequence length="457" mass="47476">MPGSGHQDYQGLADEFADRIAAGALRPGERLPTQRAYARGRGIAPSTATRVYRELVRRGLATGEVGRGTFVRAAPAAAGPALAEPSPAPIDLELNYPVIPEQAALLAGALGPLLRADALDDALRPIGVAGTAAARTRFAALAADEGWTPAPESVLFTGNGRQAAAAALAALVPRGGRLGVEALTYPGIKGLARQLGVTLVALPMDARGVIPEALAAVHRATPLRAVYLQPRSHNPLGLSMDAERRDELVSVLRQQDLCAVEDAVWSFLAPPDAAALAPAAPDRVVRIDSLSKRLAPGLSVGFLIAPPALRAELATAVRAGAALPGAFALEAAVRWLGDGTVERIRAGKRADAAARQRLARACLDPVAPLGPAPRVHGPRPHAYPCSYSFWWELPEPWRAETFVAAAARRGIAVTPGSAFAADPRSTPRAVRIGLASPPPGVLEHALTTLARLCAAGP</sequence>
<dbReference type="InterPro" id="IPR015421">
    <property type="entry name" value="PyrdxlP-dep_Trfase_major"/>
</dbReference>
<feature type="domain" description="HTH gntR-type" evidence="6">
    <location>
        <begin position="6"/>
        <end position="74"/>
    </location>
</feature>
<dbReference type="Gene3D" id="1.10.10.10">
    <property type="entry name" value="Winged helix-like DNA-binding domain superfamily/Winged helix DNA-binding domain"/>
    <property type="match status" value="1"/>
</dbReference>
<keyword evidence="7" id="KW-0808">Transferase</keyword>
<keyword evidence="3" id="KW-0805">Transcription regulation</keyword>
<dbReference type="Pfam" id="PF00392">
    <property type="entry name" value="GntR"/>
    <property type="match status" value="1"/>
</dbReference>
<dbReference type="CDD" id="cd07377">
    <property type="entry name" value="WHTH_GntR"/>
    <property type="match status" value="1"/>
</dbReference>
<comment type="caution">
    <text evidence="7">The sequence shown here is derived from an EMBL/GenBank/DDBJ whole genome shotgun (WGS) entry which is preliminary data.</text>
</comment>
<dbReference type="Pfam" id="PF00155">
    <property type="entry name" value="Aminotran_1_2"/>
    <property type="match status" value="1"/>
</dbReference>
<dbReference type="InterPro" id="IPR051446">
    <property type="entry name" value="HTH_trans_reg/aminotransferase"/>
</dbReference>
<protein>
    <submittedName>
        <fullName evidence="7">PLP-dependent aminotransferase family protein</fullName>
    </submittedName>
</protein>
<keyword evidence="5" id="KW-0804">Transcription</keyword>
<dbReference type="CDD" id="cd00609">
    <property type="entry name" value="AAT_like"/>
    <property type="match status" value="1"/>
</dbReference>
<evidence type="ECO:0000256" key="4">
    <source>
        <dbReference type="ARBA" id="ARBA00023125"/>
    </source>
</evidence>
<keyword evidence="8" id="KW-1185">Reference proteome</keyword>
<accession>A0A941EWA1</accession>
<dbReference type="GO" id="GO:0003677">
    <property type="term" value="F:DNA binding"/>
    <property type="evidence" value="ECO:0007669"/>
    <property type="project" value="UniProtKB-KW"/>
</dbReference>
<evidence type="ECO:0000256" key="3">
    <source>
        <dbReference type="ARBA" id="ARBA00023015"/>
    </source>
</evidence>
<dbReference type="AlphaFoldDB" id="A0A941EWA1"/>
<dbReference type="PANTHER" id="PTHR46577">
    <property type="entry name" value="HTH-TYPE TRANSCRIPTIONAL REGULATORY PROTEIN GABR"/>
    <property type="match status" value="1"/>
</dbReference>
<dbReference type="PROSITE" id="PS50949">
    <property type="entry name" value="HTH_GNTR"/>
    <property type="match status" value="1"/>
</dbReference>
<dbReference type="InterPro" id="IPR036388">
    <property type="entry name" value="WH-like_DNA-bd_sf"/>
</dbReference>
<dbReference type="Gene3D" id="3.40.640.10">
    <property type="entry name" value="Type I PLP-dependent aspartate aminotransferase-like (Major domain)"/>
    <property type="match status" value="1"/>
</dbReference>
<evidence type="ECO:0000256" key="5">
    <source>
        <dbReference type="ARBA" id="ARBA00023163"/>
    </source>
</evidence>
<evidence type="ECO:0000313" key="8">
    <source>
        <dbReference type="Proteomes" id="UP000675781"/>
    </source>
</evidence>
<evidence type="ECO:0000256" key="2">
    <source>
        <dbReference type="ARBA" id="ARBA00022898"/>
    </source>
</evidence>
<dbReference type="InterPro" id="IPR015422">
    <property type="entry name" value="PyrdxlP-dep_Trfase_small"/>
</dbReference>
<dbReference type="Proteomes" id="UP000675781">
    <property type="component" value="Unassembled WGS sequence"/>
</dbReference>
<dbReference type="InterPro" id="IPR036390">
    <property type="entry name" value="WH_DNA-bd_sf"/>
</dbReference>